<feature type="region of interest" description="Disordered" evidence="1">
    <location>
        <begin position="1"/>
        <end position="20"/>
    </location>
</feature>
<keyword evidence="3" id="KW-1185">Reference proteome</keyword>
<proteinExistence type="predicted"/>
<evidence type="ECO:0000313" key="3">
    <source>
        <dbReference type="Proteomes" id="UP000694523"/>
    </source>
</evidence>
<reference evidence="2" key="2">
    <citation type="submission" date="2025-09" db="UniProtKB">
        <authorList>
            <consortium name="Ensembl"/>
        </authorList>
    </citation>
    <scope>IDENTIFICATION</scope>
</reference>
<dbReference type="AlphaFoldDB" id="A0A8C6SLK3"/>
<name>A0A8C6SLK3_9GOBI</name>
<evidence type="ECO:0000313" key="2">
    <source>
        <dbReference type="Ensembl" id="ENSNMLP00000007038.1"/>
    </source>
</evidence>
<accession>A0A8C6SLK3</accession>
<reference evidence="2" key="1">
    <citation type="submission" date="2025-08" db="UniProtKB">
        <authorList>
            <consortium name="Ensembl"/>
        </authorList>
    </citation>
    <scope>IDENTIFICATION</scope>
</reference>
<dbReference type="Proteomes" id="UP000694523">
    <property type="component" value="Unplaced"/>
</dbReference>
<evidence type="ECO:0000256" key="1">
    <source>
        <dbReference type="SAM" id="MobiDB-lite"/>
    </source>
</evidence>
<protein>
    <submittedName>
        <fullName evidence="2">Uncharacterized protein</fullName>
    </submittedName>
</protein>
<organism evidence="2 3">
    <name type="scientific">Neogobius melanostomus</name>
    <name type="common">round goby</name>
    <dbReference type="NCBI Taxonomy" id="47308"/>
    <lineage>
        <taxon>Eukaryota</taxon>
        <taxon>Metazoa</taxon>
        <taxon>Chordata</taxon>
        <taxon>Craniata</taxon>
        <taxon>Vertebrata</taxon>
        <taxon>Euteleostomi</taxon>
        <taxon>Actinopterygii</taxon>
        <taxon>Neopterygii</taxon>
        <taxon>Teleostei</taxon>
        <taxon>Neoteleostei</taxon>
        <taxon>Acanthomorphata</taxon>
        <taxon>Gobiaria</taxon>
        <taxon>Gobiiformes</taxon>
        <taxon>Gobioidei</taxon>
        <taxon>Gobiidae</taxon>
        <taxon>Benthophilinae</taxon>
        <taxon>Neogobiini</taxon>
        <taxon>Neogobius</taxon>
    </lineage>
</organism>
<feature type="compositionally biased region" description="Basic and acidic residues" evidence="1">
    <location>
        <begin position="8"/>
        <end position="20"/>
    </location>
</feature>
<dbReference type="Ensembl" id="ENSNMLT00000008025.1">
    <property type="protein sequence ID" value="ENSNMLP00000007038.1"/>
    <property type="gene ID" value="ENSNMLG00000005084.1"/>
</dbReference>
<sequence>LSTSPGCDSRDLKRKSDDRRNKSRVNLGALYPRWRALRDRLGLRFDSKLAAVLLDR</sequence>